<accession>A0ABT1YMD6</accession>
<organism evidence="2 3">
    <name type="scientific">Paenibacillus radicis</name>
    <name type="common">ex Xue et al. 2023</name>
    <dbReference type="NCBI Taxonomy" id="2972489"/>
    <lineage>
        <taxon>Bacteria</taxon>
        <taxon>Bacillati</taxon>
        <taxon>Bacillota</taxon>
        <taxon>Bacilli</taxon>
        <taxon>Bacillales</taxon>
        <taxon>Paenibacillaceae</taxon>
        <taxon>Paenibacillus</taxon>
    </lineage>
</organism>
<feature type="domain" description="MOSC" evidence="1">
    <location>
        <begin position="109"/>
        <end position="246"/>
    </location>
</feature>
<name>A0ABT1YMD6_9BACL</name>
<dbReference type="InterPro" id="IPR005302">
    <property type="entry name" value="MoCF_Sase_C"/>
</dbReference>
<gene>
    <name evidence="2" type="ORF">NV381_24410</name>
</gene>
<dbReference type="PROSITE" id="PS51340">
    <property type="entry name" value="MOSC"/>
    <property type="match status" value="1"/>
</dbReference>
<protein>
    <submittedName>
        <fullName evidence="2">MOSC domain-containing protein</fullName>
    </submittedName>
</protein>
<dbReference type="Gene3D" id="2.40.33.20">
    <property type="entry name" value="PK beta-barrel domain-like"/>
    <property type="match status" value="1"/>
</dbReference>
<comment type="caution">
    <text evidence="2">The sequence shown here is derived from an EMBL/GenBank/DDBJ whole genome shotgun (WGS) entry which is preliminary data.</text>
</comment>
<dbReference type="SUPFAM" id="SSF50800">
    <property type="entry name" value="PK beta-barrel domain-like"/>
    <property type="match status" value="1"/>
</dbReference>
<dbReference type="Pfam" id="PF03473">
    <property type="entry name" value="MOSC"/>
    <property type="match status" value="1"/>
</dbReference>
<evidence type="ECO:0000259" key="1">
    <source>
        <dbReference type="PROSITE" id="PS51340"/>
    </source>
</evidence>
<dbReference type="EMBL" id="JANQBD010000019">
    <property type="protein sequence ID" value="MCR8634339.1"/>
    <property type="molecule type" value="Genomic_DNA"/>
</dbReference>
<dbReference type="Pfam" id="PF03476">
    <property type="entry name" value="MOSC_N"/>
    <property type="match status" value="1"/>
</dbReference>
<evidence type="ECO:0000313" key="3">
    <source>
        <dbReference type="Proteomes" id="UP001300012"/>
    </source>
</evidence>
<sequence length="253" mass="28604">MSGVSTLLSIGEIRGINRYPIKSFAGESLETTRIETYGLYGDRSYAFIDETKEGWSRYITARQIPDLLSYKAKLIGDGSGEEFPQVNVISPNGRILKWDEELLGEIQAYSKTKMSMLDYKPSNEDLLAVDTGSILIITDASLRKLEDIWGKNLDKRRFRANFTVSLGENSFDESNWIGKRLLIGNAELEVDMYCKRCSMITIDPDTLEYDKSLLKKVNEEMNLNFGVYASVKKTGQISVGEKVFLMDSHNTTD</sequence>
<dbReference type="RefSeq" id="WP_258215901.1">
    <property type="nucleotide sequence ID" value="NZ_JANQBD010000019.1"/>
</dbReference>
<reference evidence="2 3" key="1">
    <citation type="submission" date="2022-08" db="EMBL/GenBank/DDBJ databases">
        <title>Paenibacillus endoradicis sp. nov., Paenibacillus radicibacter sp. nov and Paenibacillus pararadicis sp. nov., three cold-adapted plant growth-promoting bacteria isolated from root of Larix gmelinii in Great Khingan.</title>
        <authorList>
            <person name="Xue H."/>
        </authorList>
    </citation>
    <scope>NUCLEOTIDE SEQUENCE [LARGE SCALE GENOMIC DNA]</scope>
    <source>
        <strain evidence="2 3">N5-1-1-5</strain>
    </source>
</reference>
<dbReference type="Proteomes" id="UP001300012">
    <property type="component" value="Unassembled WGS sequence"/>
</dbReference>
<evidence type="ECO:0000313" key="2">
    <source>
        <dbReference type="EMBL" id="MCR8634339.1"/>
    </source>
</evidence>
<dbReference type="InterPro" id="IPR005303">
    <property type="entry name" value="MOCOS_middle"/>
</dbReference>
<keyword evidence="3" id="KW-1185">Reference proteome</keyword>
<proteinExistence type="predicted"/>
<dbReference type="InterPro" id="IPR011037">
    <property type="entry name" value="Pyrv_Knase-like_insert_dom_sf"/>
</dbReference>